<reference evidence="1 2" key="1">
    <citation type="submission" date="2022-01" db="EMBL/GenBank/DDBJ databases">
        <authorList>
            <person name="Xiong W."/>
            <person name="Schranz E."/>
        </authorList>
    </citation>
    <scope>NUCLEOTIDE SEQUENCE [LARGE SCALE GENOMIC DNA]</scope>
</reference>
<proteinExistence type="predicted"/>
<accession>A0AAU9PPI9</accession>
<sequence>MFQLISSLAHSMCIHSSHSSFTCIDTPSPIHHSLYVSSCLNLPFQQILRLGLAKYHVCNLDWILKIVVRAKSKDRVLFHSICYRQSLSTGTLCRDVLRQHSQNYSCFIILSYIKEARQNYGFIQCYVLF</sequence>
<organism evidence="1 2">
    <name type="scientific">Lactuca virosa</name>
    <dbReference type="NCBI Taxonomy" id="75947"/>
    <lineage>
        <taxon>Eukaryota</taxon>
        <taxon>Viridiplantae</taxon>
        <taxon>Streptophyta</taxon>
        <taxon>Embryophyta</taxon>
        <taxon>Tracheophyta</taxon>
        <taxon>Spermatophyta</taxon>
        <taxon>Magnoliopsida</taxon>
        <taxon>eudicotyledons</taxon>
        <taxon>Gunneridae</taxon>
        <taxon>Pentapetalae</taxon>
        <taxon>asterids</taxon>
        <taxon>campanulids</taxon>
        <taxon>Asterales</taxon>
        <taxon>Asteraceae</taxon>
        <taxon>Cichorioideae</taxon>
        <taxon>Cichorieae</taxon>
        <taxon>Lactucinae</taxon>
        <taxon>Lactuca</taxon>
    </lineage>
</organism>
<dbReference type="Proteomes" id="UP001157418">
    <property type="component" value="Unassembled WGS sequence"/>
</dbReference>
<dbReference type="EMBL" id="CAKMRJ010005745">
    <property type="protein sequence ID" value="CAH1451783.1"/>
    <property type="molecule type" value="Genomic_DNA"/>
</dbReference>
<protein>
    <submittedName>
        <fullName evidence="1">Uncharacterized protein</fullName>
    </submittedName>
</protein>
<evidence type="ECO:0000313" key="1">
    <source>
        <dbReference type="EMBL" id="CAH1451783.1"/>
    </source>
</evidence>
<keyword evidence="2" id="KW-1185">Reference proteome</keyword>
<dbReference type="AlphaFoldDB" id="A0AAU9PPI9"/>
<evidence type="ECO:0000313" key="2">
    <source>
        <dbReference type="Proteomes" id="UP001157418"/>
    </source>
</evidence>
<name>A0AAU9PPI9_9ASTR</name>
<gene>
    <name evidence="1" type="ORF">LVIROSA_LOCUS37123</name>
</gene>
<comment type="caution">
    <text evidence="1">The sequence shown here is derived from an EMBL/GenBank/DDBJ whole genome shotgun (WGS) entry which is preliminary data.</text>
</comment>